<dbReference type="Proteomes" id="UP000803884">
    <property type="component" value="Unassembled WGS sequence"/>
</dbReference>
<keyword evidence="9 12" id="KW-0472">Membrane</keyword>
<feature type="region of interest" description="Disordered" evidence="11">
    <location>
        <begin position="282"/>
        <end position="306"/>
    </location>
</feature>
<comment type="subcellular location">
    <subcellularLocation>
        <location evidence="1">Membrane</location>
        <topology evidence="1">Multi-pass membrane protein</topology>
    </subcellularLocation>
</comment>
<evidence type="ECO:0000256" key="3">
    <source>
        <dbReference type="ARBA" id="ARBA00022543"/>
    </source>
</evidence>
<dbReference type="EMBL" id="JAAQHG020000016">
    <property type="protein sequence ID" value="KAL1586129.1"/>
    <property type="molecule type" value="Genomic_DNA"/>
</dbReference>
<feature type="transmembrane region" description="Helical" evidence="12">
    <location>
        <begin position="29"/>
        <end position="50"/>
    </location>
</feature>
<dbReference type="Pfam" id="PF01036">
    <property type="entry name" value="Bac_rhodopsin"/>
    <property type="match status" value="1"/>
</dbReference>
<gene>
    <name evidence="13" type="ORF">WHR41_04832</name>
</gene>
<keyword evidence="4" id="KW-0716">Sensory transduction</keyword>
<keyword evidence="7 12" id="KW-1133">Transmembrane helix</keyword>
<evidence type="ECO:0000256" key="2">
    <source>
        <dbReference type="ARBA" id="ARBA00008130"/>
    </source>
</evidence>
<evidence type="ECO:0000256" key="5">
    <source>
        <dbReference type="ARBA" id="ARBA00022692"/>
    </source>
</evidence>
<evidence type="ECO:0000256" key="8">
    <source>
        <dbReference type="ARBA" id="ARBA00022991"/>
    </source>
</evidence>
<accession>A0AB34KSH1</accession>
<comment type="similarity">
    <text evidence="2">Belongs to the archaeal/bacterial/fungal opsin family.</text>
</comment>
<feature type="transmembrane region" description="Helical" evidence="12">
    <location>
        <begin position="230"/>
        <end position="249"/>
    </location>
</feature>
<dbReference type="PRINTS" id="PR00251">
    <property type="entry name" value="BACTRLOPSIN"/>
</dbReference>
<keyword evidence="5 12" id="KW-0812">Transmembrane</keyword>
<dbReference type="GO" id="GO:0005783">
    <property type="term" value="C:endoplasmic reticulum"/>
    <property type="evidence" value="ECO:0007669"/>
    <property type="project" value="TreeGrafter"/>
</dbReference>
<proteinExistence type="inferred from homology"/>
<dbReference type="PANTHER" id="PTHR28286:SF1">
    <property type="entry name" value="30 KDA HEAT SHOCK PROTEIN-RELATED"/>
    <property type="match status" value="1"/>
</dbReference>
<name>A0AB34KSH1_9PEZI</name>
<dbReference type="CDD" id="cd15239">
    <property type="entry name" value="7tm_YRO2_fungal-like"/>
    <property type="match status" value="1"/>
</dbReference>
<dbReference type="FunFam" id="1.20.1070.10:FF:000160">
    <property type="entry name" value="Related to Opsin-1"/>
    <property type="match status" value="1"/>
</dbReference>
<dbReference type="GeneID" id="96006276"/>
<dbReference type="GO" id="GO:0005216">
    <property type="term" value="F:monoatomic ion channel activity"/>
    <property type="evidence" value="ECO:0007669"/>
    <property type="project" value="InterPro"/>
</dbReference>
<feature type="transmembrane region" description="Helical" evidence="12">
    <location>
        <begin position="57"/>
        <end position="76"/>
    </location>
</feature>
<evidence type="ECO:0000256" key="1">
    <source>
        <dbReference type="ARBA" id="ARBA00004141"/>
    </source>
</evidence>
<reference evidence="13 14" key="1">
    <citation type="journal article" date="2020" name="Microbiol. Resour. Announc.">
        <title>Draft Genome Sequence of a Cladosporium Species Isolated from the Mesophotic Ascidian Didemnum maculosum.</title>
        <authorList>
            <person name="Gioti A."/>
            <person name="Siaperas R."/>
            <person name="Nikolaivits E."/>
            <person name="Le Goff G."/>
            <person name="Ouazzani J."/>
            <person name="Kotoulas G."/>
            <person name="Topakas E."/>
        </authorList>
    </citation>
    <scope>NUCLEOTIDE SEQUENCE [LARGE SCALE GENOMIC DNA]</scope>
    <source>
        <strain evidence="13 14">TM138-S3</strain>
    </source>
</reference>
<dbReference type="InterPro" id="IPR001425">
    <property type="entry name" value="Arc/bac/fun_rhodopsins"/>
</dbReference>
<dbReference type="PROSITE" id="PS00327">
    <property type="entry name" value="BACTERIAL_OPSIN_RET"/>
    <property type="match status" value="1"/>
</dbReference>
<keyword evidence="14" id="KW-1185">Reference proteome</keyword>
<keyword evidence="10" id="KW-0675">Receptor</keyword>
<dbReference type="SMART" id="SM01021">
    <property type="entry name" value="Bac_rhodopsin"/>
    <property type="match status" value="1"/>
</dbReference>
<evidence type="ECO:0000256" key="7">
    <source>
        <dbReference type="ARBA" id="ARBA00022989"/>
    </source>
</evidence>
<feature type="transmembrane region" description="Helical" evidence="12">
    <location>
        <begin position="160"/>
        <end position="179"/>
    </location>
</feature>
<dbReference type="GO" id="GO:0007602">
    <property type="term" value="P:phototransduction"/>
    <property type="evidence" value="ECO:0007669"/>
    <property type="project" value="UniProtKB-KW"/>
</dbReference>
<feature type="compositionally biased region" description="Low complexity" evidence="11">
    <location>
        <begin position="293"/>
        <end position="306"/>
    </location>
</feature>
<evidence type="ECO:0000256" key="4">
    <source>
        <dbReference type="ARBA" id="ARBA00022606"/>
    </source>
</evidence>
<keyword evidence="8" id="KW-0157">Chromophore</keyword>
<dbReference type="PROSITE" id="PS00950">
    <property type="entry name" value="BACTERIAL_OPSIN_1"/>
    <property type="match status" value="1"/>
</dbReference>
<feature type="transmembrane region" description="Helical" evidence="12">
    <location>
        <begin position="191"/>
        <end position="210"/>
    </location>
</feature>
<evidence type="ECO:0000256" key="6">
    <source>
        <dbReference type="ARBA" id="ARBA00022925"/>
    </source>
</evidence>
<evidence type="ECO:0000256" key="9">
    <source>
        <dbReference type="ARBA" id="ARBA00023136"/>
    </source>
</evidence>
<dbReference type="InterPro" id="IPR018229">
    <property type="entry name" value="Rhodopsin_retinal_BS"/>
</dbReference>
<protein>
    <recommendedName>
        <fullName evidence="15">Family A G protein-coupled receptor-like protein</fullName>
    </recommendedName>
</protein>
<evidence type="ECO:0000313" key="14">
    <source>
        <dbReference type="Proteomes" id="UP000803884"/>
    </source>
</evidence>
<evidence type="ECO:0000313" key="13">
    <source>
        <dbReference type="EMBL" id="KAL1586129.1"/>
    </source>
</evidence>
<dbReference type="Gene3D" id="1.20.1070.10">
    <property type="entry name" value="Rhodopsin 7-helix transmembrane proteins"/>
    <property type="match status" value="1"/>
</dbReference>
<evidence type="ECO:0000256" key="12">
    <source>
        <dbReference type="SAM" id="Phobius"/>
    </source>
</evidence>
<evidence type="ECO:0008006" key="15">
    <source>
        <dbReference type="Google" id="ProtNLM"/>
    </source>
</evidence>
<evidence type="ECO:0000256" key="11">
    <source>
        <dbReference type="SAM" id="MobiDB-lite"/>
    </source>
</evidence>
<dbReference type="GO" id="GO:0005886">
    <property type="term" value="C:plasma membrane"/>
    <property type="evidence" value="ECO:0007669"/>
    <property type="project" value="TreeGrafter"/>
</dbReference>
<dbReference type="InterPro" id="IPR043476">
    <property type="entry name" value="Yro2-like_7TM"/>
</dbReference>
<dbReference type="RefSeq" id="XP_069229234.1">
    <property type="nucleotide sequence ID" value="XM_069373438.1"/>
</dbReference>
<dbReference type="GO" id="GO:0009881">
    <property type="term" value="F:photoreceptor activity"/>
    <property type="evidence" value="ECO:0007669"/>
    <property type="project" value="UniProtKB-KW"/>
</dbReference>
<dbReference type="PANTHER" id="PTHR28286">
    <property type="match status" value="1"/>
</dbReference>
<organism evidence="13 14">
    <name type="scientific">Cladosporium halotolerans</name>
    <dbReference type="NCBI Taxonomy" id="1052096"/>
    <lineage>
        <taxon>Eukaryota</taxon>
        <taxon>Fungi</taxon>
        <taxon>Dikarya</taxon>
        <taxon>Ascomycota</taxon>
        <taxon>Pezizomycotina</taxon>
        <taxon>Dothideomycetes</taxon>
        <taxon>Dothideomycetidae</taxon>
        <taxon>Cladosporiales</taxon>
        <taxon>Cladosporiaceae</taxon>
        <taxon>Cladosporium</taxon>
    </lineage>
</organism>
<dbReference type="SUPFAM" id="SSF81321">
    <property type="entry name" value="Family A G protein-coupled receptor-like"/>
    <property type="match status" value="1"/>
</dbReference>
<evidence type="ECO:0000256" key="10">
    <source>
        <dbReference type="ARBA" id="ARBA00023170"/>
    </source>
</evidence>
<sequence>MGNQALAVNTDDVSNSIAQVAITTHGSDWYWTVTAIMIASTMAFVGLAATKPRQHRIFHYITAAITMVAAIAYFTMASHLGWTGIQVEFERPSDPEVRGQYREIYYVRYIDWVITTPLLLMDLLLTAGMPWPTTLFLILVDEVMIVTGLAGALVQTTYKWGYFTFGCAALLWIVYVLVWEARRHANAMGPNVGRTFLICGSLTSLLWILYPIAWAVCEGANLIAPDSEAVFYGVLDVFAKPVFGALLIWGHRNINPADLGLHIHDYNEKDVQFEGRKKRVTDQEAAQDGVAANGTNGTTNGTHEGA</sequence>
<keyword evidence="6" id="KW-0681">Retinal protein</keyword>
<comment type="caution">
    <text evidence="13">The sequence shown here is derived from an EMBL/GenBank/DDBJ whole genome shotgun (WGS) entry which is preliminary data.</text>
</comment>
<dbReference type="AlphaFoldDB" id="A0AB34KSH1"/>
<keyword evidence="3" id="KW-0600">Photoreceptor protein</keyword>